<sequence length="501" mass="55912">MILIVIKAGVDMGRRPKIIASFEEEDRRESGYYATPKFVADFLARRMLDLCPEAKTVLDPCVGRGELIGTFGEAGLHVTGYDIIDRSPVGCAKFEVADFLEIVGASEGLSLFHDVKRPSFDLVVANPPYNCHETDYIRKNKVKLVERFGKATALNMYSLFVRAIIEYATDSAVIGLVTHDSFLTAVGHQELRRYILQNCVIHDLHLCPTSLFKDQNADVRTCLLVLEKKKDGQGVIRTSNRVATVSEFRNALFKKDFHDQFLDDVTLRHERDNAEFIVGVSDEIAKLFSGRRLSDIAPCITGISTGSDATYIRRKSEDGYRIPFYKNPASRRFFAQPDGFLCDNYEEVGRTVSNFMIRNKNLLTLGGLSCSSMGVKFGAAIRPPNTLCGVNPNVIINDDRMWSLLSYLNSKLCLYLVRGVLIRSNMITAGYAARIPVPVFSNQAENTLLCLGRRGFELAQAGADVSGIKAEIDQTIEHDLSLSYNVRELLTAFDQDPTRLS</sequence>
<dbReference type="InterPro" id="IPR050953">
    <property type="entry name" value="N4_N6_ade-DNA_methylase"/>
</dbReference>
<dbReference type="EC" id="2.1.1.72" evidence="2"/>
<evidence type="ECO:0000256" key="4">
    <source>
        <dbReference type="ARBA" id="ARBA00022679"/>
    </source>
</evidence>
<keyword evidence="4" id="KW-0808">Transferase</keyword>
<dbReference type="InterPro" id="IPR029063">
    <property type="entry name" value="SAM-dependent_MTases_sf"/>
</dbReference>
<dbReference type="InterPro" id="IPR002052">
    <property type="entry name" value="DNA_methylase_N6_adenine_CS"/>
</dbReference>
<comment type="similarity">
    <text evidence="1">Belongs to the N(4)/N(6)-methyltransferase family.</text>
</comment>
<evidence type="ECO:0000256" key="5">
    <source>
        <dbReference type="ARBA" id="ARBA00022747"/>
    </source>
</evidence>
<dbReference type="GO" id="GO:0032259">
    <property type="term" value="P:methylation"/>
    <property type="evidence" value="ECO:0007669"/>
    <property type="project" value="UniProtKB-KW"/>
</dbReference>
<proteinExistence type="inferred from homology"/>
<dbReference type="EMBL" id="JAUFPN010000302">
    <property type="protein sequence ID" value="MDN3568712.1"/>
    <property type="molecule type" value="Genomic_DNA"/>
</dbReference>
<evidence type="ECO:0000256" key="2">
    <source>
        <dbReference type="ARBA" id="ARBA00011900"/>
    </source>
</evidence>
<dbReference type="PANTHER" id="PTHR33841">
    <property type="entry name" value="DNA METHYLTRANSFERASE YEEA-RELATED"/>
    <property type="match status" value="1"/>
</dbReference>
<dbReference type="PANTHER" id="PTHR33841:SF1">
    <property type="entry name" value="DNA METHYLTRANSFERASE A"/>
    <property type="match status" value="1"/>
</dbReference>
<dbReference type="SUPFAM" id="SSF53335">
    <property type="entry name" value="S-adenosyl-L-methionine-dependent methyltransferases"/>
    <property type="match status" value="1"/>
</dbReference>
<comment type="catalytic activity">
    <reaction evidence="6">
        <text>a 2'-deoxyadenosine in DNA + S-adenosyl-L-methionine = an N(6)-methyl-2'-deoxyadenosine in DNA + S-adenosyl-L-homocysteine + H(+)</text>
        <dbReference type="Rhea" id="RHEA:15197"/>
        <dbReference type="Rhea" id="RHEA-COMP:12418"/>
        <dbReference type="Rhea" id="RHEA-COMP:12419"/>
        <dbReference type="ChEBI" id="CHEBI:15378"/>
        <dbReference type="ChEBI" id="CHEBI:57856"/>
        <dbReference type="ChEBI" id="CHEBI:59789"/>
        <dbReference type="ChEBI" id="CHEBI:90615"/>
        <dbReference type="ChEBI" id="CHEBI:90616"/>
        <dbReference type="EC" id="2.1.1.72"/>
    </reaction>
</comment>
<organism evidence="8 9">
    <name type="scientific">Paeniroseomonas aquatica</name>
    <dbReference type="NCBI Taxonomy" id="373043"/>
    <lineage>
        <taxon>Bacteria</taxon>
        <taxon>Pseudomonadati</taxon>
        <taxon>Pseudomonadota</taxon>
        <taxon>Alphaproteobacteria</taxon>
        <taxon>Acetobacterales</taxon>
        <taxon>Acetobacteraceae</taxon>
        <taxon>Paeniroseomonas</taxon>
    </lineage>
</organism>
<dbReference type="InterPro" id="IPR003356">
    <property type="entry name" value="DNA_methylase_A-5"/>
</dbReference>
<accession>A0ABT8AFV3</accession>
<dbReference type="Gene3D" id="3.40.50.150">
    <property type="entry name" value="Vaccinia Virus protein VP39"/>
    <property type="match status" value="1"/>
</dbReference>
<keyword evidence="5" id="KW-0680">Restriction system</keyword>
<evidence type="ECO:0000256" key="3">
    <source>
        <dbReference type="ARBA" id="ARBA00022603"/>
    </source>
</evidence>
<feature type="domain" description="DNA methylase adenine-specific" evidence="7">
    <location>
        <begin position="116"/>
        <end position="272"/>
    </location>
</feature>
<dbReference type="Proteomes" id="UP001529369">
    <property type="component" value="Unassembled WGS sequence"/>
</dbReference>
<reference evidence="9" key="1">
    <citation type="journal article" date="2019" name="Int. J. Syst. Evol. Microbiol.">
        <title>The Global Catalogue of Microorganisms (GCM) 10K type strain sequencing project: providing services to taxonomists for standard genome sequencing and annotation.</title>
        <authorList>
            <consortium name="The Broad Institute Genomics Platform"/>
            <consortium name="The Broad Institute Genome Sequencing Center for Infectious Disease"/>
            <person name="Wu L."/>
            <person name="Ma J."/>
        </authorList>
    </citation>
    <scope>NUCLEOTIDE SEQUENCE [LARGE SCALE GENOMIC DNA]</scope>
    <source>
        <strain evidence="9">CECT 7131</strain>
    </source>
</reference>
<dbReference type="Pfam" id="PF02384">
    <property type="entry name" value="N6_Mtase"/>
    <property type="match status" value="1"/>
</dbReference>
<name>A0ABT8AFV3_9PROT</name>
<comment type="caution">
    <text evidence="8">The sequence shown here is derived from an EMBL/GenBank/DDBJ whole genome shotgun (WGS) entry which is preliminary data.</text>
</comment>
<evidence type="ECO:0000313" key="9">
    <source>
        <dbReference type="Proteomes" id="UP001529369"/>
    </source>
</evidence>
<evidence type="ECO:0000259" key="7">
    <source>
        <dbReference type="Pfam" id="PF02384"/>
    </source>
</evidence>
<protein>
    <recommendedName>
        <fullName evidence="2">site-specific DNA-methyltransferase (adenine-specific)</fullName>
        <ecNumber evidence="2">2.1.1.72</ecNumber>
    </recommendedName>
</protein>
<dbReference type="PRINTS" id="PR00507">
    <property type="entry name" value="N12N6MTFRASE"/>
</dbReference>
<evidence type="ECO:0000256" key="6">
    <source>
        <dbReference type="ARBA" id="ARBA00047942"/>
    </source>
</evidence>
<evidence type="ECO:0000256" key="1">
    <source>
        <dbReference type="ARBA" id="ARBA00006594"/>
    </source>
</evidence>
<gene>
    <name evidence="8" type="ORF">QWZ14_30420</name>
</gene>
<evidence type="ECO:0000313" key="8">
    <source>
        <dbReference type="EMBL" id="MDN3568712.1"/>
    </source>
</evidence>
<dbReference type="RefSeq" id="WP_290320826.1">
    <property type="nucleotide sequence ID" value="NZ_JAUFPN010000302.1"/>
</dbReference>
<keyword evidence="3 8" id="KW-0489">Methyltransferase</keyword>
<keyword evidence="9" id="KW-1185">Reference proteome</keyword>
<dbReference type="PROSITE" id="PS00092">
    <property type="entry name" value="N6_MTASE"/>
    <property type="match status" value="1"/>
</dbReference>
<dbReference type="GO" id="GO:0008168">
    <property type="term" value="F:methyltransferase activity"/>
    <property type="evidence" value="ECO:0007669"/>
    <property type="project" value="UniProtKB-KW"/>
</dbReference>